<dbReference type="AlphaFoldDB" id="A0A9D1M1Q1"/>
<evidence type="ECO:0000313" key="1">
    <source>
        <dbReference type="EMBL" id="HIU52051.1"/>
    </source>
</evidence>
<reference evidence="1" key="1">
    <citation type="submission" date="2020-10" db="EMBL/GenBank/DDBJ databases">
        <authorList>
            <person name="Gilroy R."/>
        </authorList>
    </citation>
    <scope>NUCLEOTIDE SEQUENCE</scope>
    <source>
        <strain evidence="1">CHK195-15760</strain>
    </source>
</reference>
<dbReference type="EMBL" id="DVNH01000042">
    <property type="protein sequence ID" value="HIU52051.1"/>
    <property type="molecule type" value="Genomic_DNA"/>
</dbReference>
<dbReference type="Proteomes" id="UP000824093">
    <property type="component" value="Unassembled WGS sequence"/>
</dbReference>
<gene>
    <name evidence="1" type="ORF">IAB70_05495</name>
</gene>
<proteinExistence type="predicted"/>
<accession>A0A9D1M1Q1</accession>
<evidence type="ECO:0000313" key="2">
    <source>
        <dbReference type="Proteomes" id="UP000824093"/>
    </source>
</evidence>
<organism evidence="1 2">
    <name type="scientific">Candidatus Merdicola faecigallinarum</name>
    <dbReference type="NCBI Taxonomy" id="2840862"/>
    <lineage>
        <taxon>Bacteria</taxon>
        <taxon>Bacillati</taxon>
        <taxon>Bacillota</taxon>
        <taxon>Clostridia</taxon>
        <taxon>Candidatus Merdicola</taxon>
    </lineage>
</organism>
<reference evidence="1" key="2">
    <citation type="journal article" date="2021" name="PeerJ">
        <title>Extensive microbial diversity within the chicken gut microbiome revealed by metagenomics and culture.</title>
        <authorList>
            <person name="Gilroy R."/>
            <person name="Ravi A."/>
            <person name="Getino M."/>
            <person name="Pursley I."/>
            <person name="Horton D.L."/>
            <person name="Alikhan N.F."/>
            <person name="Baker D."/>
            <person name="Gharbi K."/>
            <person name="Hall N."/>
            <person name="Watson M."/>
            <person name="Adriaenssens E.M."/>
            <person name="Foster-Nyarko E."/>
            <person name="Jarju S."/>
            <person name="Secka A."/>
            <person name="Antonio M."/>
            <person name="Oren A."/>
            <person name="Chaudhuri R.R."/>
            <person name="La Ragione R."/>
            <person name="Hildebrand F."/>
            <person name="Pallen M.J."/>
        </authorList>
    </citation>
    <scope>NUCLEOTIDE SEQUENCE</scope>
    <source>
        <strain evidence="1">CHK195-15760</strain>
    </source>
</reference>
<protein>
    <submittedName>
        <fullName evidence="1">Uncharacterized protein</fullName>
    </submittedName>
</protein>
<comment type="caution">
    <text evidence="1">The sequence shown here is derived from an EMBL/GenBank/DDBJ whole genome shotgun (WGS) entry which is preliminary data.</text>
</comment>
<sequence>MLSFEEKHRIFLTNIHHGNIGRLYPIEDLDSAKRAYRSVSIDIMRNNSKPYSDGSPGEGRDL</sequence>
<name>A0A9D1M1Q1_9FIRM</name>